<sequence>MKLALLLLLYATSATAFSFFQADGDKDNQCFNDGYTNVTDNSCICKDLIGGDKCSDWKCINYGVPTSVDDELRTCACPRGFIGTHCEPVACVEGFIQNEAAIGHSFSLVIVLNDHMKSLALQSDNITQGILNIFDPSPSNLDLVNLRLLGGSDTFSDTVDKRTTPNLTSGVNDVIDFYNQIYCIPPYNATLLTFNDIYQSVIKAYSHSSVLIVTDIGLQDFTNLTAYQEILLAAVARQIEINVVVVSSMTFAYDVYFDPSYTPLRNLADATLGSFISPYPALGPAFENTGSEVITAVGKLLLGKTVVATADFTNTAFLNFNARKEVDFDTTIYISVYAYDVAARNANISLTNLMPGNGELFNIVVDAGPWKLYSSPLSETKTTCLTVLKTNLTAGSYKIWVTANNPPRVSLGFATDDIADAHSPLPVAAVQSAIVAHIDNLNLSSSVSSTIKIGDTSSISSSESRNCLFELKLGTITCPKLGDIGTVVVTSDAQSFQETLAIACSTNELNQKPQILSTDTRKLSKKGLSTRDSNATSCNLNSDAVKLDPTAPRTFAFVLSKTGNLAGQLQNSPYNSIIMALRKYFSSYSSFYGSYLLLTFCGSEKVFQNNSDVNTFIVNLAKVFVDANLKECASVDQRTVLETVIDNVTPFSEVFYVTDKELNLNDSDLPDIYNNANAKRVKLTFLPYSNLTYNLNTTIYSQFYDLAIRTSGNVVPFTNITTVTDFFNAYHGQENAQIVTTKLDKNTIVANIATPSFLYNSTNRYVVSGTAETGLSNIPPSIVIIGENGYLKQIDISGNVVGTKYFSVDLPPLEDGYYTVKLIVLSMLNGTYFNVRQMWDSNTTPDYSVIAFTTDRDKDATTATPSFYNNEYLYLVAKATTNGSISIYSADGKLIKEDKTERRELCSYEYILPNYQWLCTEPNGIYYIKYETEDYTHTTTFNCISSGSDFSCQNGGTKNETTCNCPVGFEGDTCGNIVCFNDGTHQDDNTCLCNEYYEGKHCETSKVSCSLQPSKLHYTSAFETLILVIDTTSPDLVENLKRNVTNLPQHFRRYILATPALSDSDKSPVKIFDSFNNFKLAISQLVGFAPSILTDIKPPLKDALSAVTTDRPLLVWLCNNGPLTLFNDIDEIQYLVAKTRAEVRSFTMKSTDAYLSIATLGNGIPNVVSSAGNFSEIPAYISTITPKIDSAQPSKSLVSFDYYLSENCGDAPVISVPFGDAYITLFNYQVKNPTEDTQIAPNVYKFTSTLELNVTTPVPSQCGYMIEYLSSPRIAYTFTSSKNYETNGFLVPLSDDVSILNFALEDVDIGSGDFQFPIASTSTIQSFGEFKYELAPVLKKNCTYPLGVEIQCNKVGPLKVKIQTSSYTQTLTAYCSNHAICGVNGTKLDNGGCACDPGWSGSDCKTPSCLNGGTAYATVCVCNEGFYGANCEYSVSNTVSERNIFILLDVVELELLPLRKQLATEFVSKYGDSANYTFATNTANQTGAAGLIDYKDVLKRINSSQSSNDTINLDSSLNFFNKITVSNTSLTFIFYITNSKPPVDQSLETVNTLKGKGIFIFSAYFSGNDSVDYPTVYENAVLGGVTAGSSTDAIISRFQNALQGGATTEPSISTTAGPYVPCVKYGTYDILVLINSDIGSDVSETNIKDLLHSFGNDVHFDTSDEKSSRVTLGVIGSSMNPNVFCATSKGKYGGAIDQTSFTQTTNTVLTFGPTLDKLDDYFNKAKGVSSWRAVPRVLITISKDANISDIANLTRLIEAYHNEPMFLSLTVGIGEGNFTELKSLSNEANDAFVQFNSSTVVENVARAVYTPLCDFYNNQSDLSTTYHCSFPRKYY</sequence>
<dbReference type="PROSITE" id="PS00022">
    <property type="entry name" value="EGF_1"/>
    <property type="match status" value="3"/>
</dbReference>
<dbReference type="WBParaSite" id="Pan_g24112.t1">
    <property type="protein sequence ID" value="Pan_g24112.t1"/>
    <property type="gene ID" value="Pan_g24112"/>
</dbReference>
<keyword evidence="4" id="KW-1185">Reference proteome</keyword>
<evidence type="ECO:0000256" key="1">
    <source>
        <dbReference type="PROSITE-ProRule" id="PRU00076"/>
    </source>
</evidence>
<keyword evidence="1" id="KW-1015">Disulfide bond</keyword>
<dbReference type="PANTHER" id="PTHR47324">
    <property type="entry name" value="PROTEIN IRG-7-RELATED"/>
    <property type="match status" value="1"/>
</dbReference>
<feature type="domain" description="EGF-like" evidence="3">
    <location>
        <begin position="970"/>
        <end position="1003"/>
    </location>
</feature>
<reference evidence="4" key="1">
    <citation type="journal article" date="2013" name="Genetics">
        <title>The draft genome and transcriptome of Panagrellus redivivus are shaped by the harsh demands of a free-living lifestyle.</title>
        <authorList>
            <person name="Srinivasan J."/>
            <person name="Dillman A.R."/>
            <person name="Macchietto M.G."/>
            <person name="Heikkinen L."/>
            <person name="Lakso M."/>
            <person name="Fracchia K.M."/>
            <person name="Antoshechkin I."/>
            <person name="Mortazavi A."/>
            <person name="Wong G."/>
            <person name="Sternberg P.W."/>
        </authorList>
    </citation>
    <scope>NUCLEOTIDE SEQUENCE [LARGE SCALE GENOMIC DNA]</scope>
    <source>
        <strain evidence="4">MT8872</strain>
    </source>
</reference>
<feature type="disulfide bond" evidence="1">
    <location>
        <begin position="77"/>
        <end position="86"/>
    </location>
</feature>
<dbReference type="SMART" id="SM00181">
    <property type="entry name" value="EGF"/>
    <property type="match status" value="3"/>
</dbReference>
<evidence type="ECO:0000313" key="5">
    <source>
        <dbReference type="WBParaSite" id="Pan_g24112.t1"/>
    </source>
</evidence>
<dbReference type="PROSITE" id="PS01186">
    <property type="entry name" value="EGF_2"/>
    <property type="match status" value="2"/>
</dbReference>
<proteinExistence type="predicted"/>
<feature type="signal peptide" evidence="2">
    <location>
        <begin position="1"/>
        <end position="16"/>
    </location>
</feature>
<dbReference type="InterPro" id="IPR000742">
    <property type="entry name" value="EGF"/>
</dbReference>
<protein>
    <submittedName>
        <fullName evidence="5">EGF-like domain-containing protein</fullName>
    </submittedName>
</protein>
<dbReference type="PROSITE" id="PS50026">
    <property type="entry name" value="EGF_3"/>
    <property type="match status" value="3"/>
</dbReference>
<feature type="domain" description="EGF-like" evidence="3">
    <location>
        <begin position="50"/>
        <end position="87"/>
    </location>
</feature>
<evidence type="ECO:0000259" key="3">
    <source>
        <dbReference type="PROSITE" id="PS50026"/>
    </source>
</evidence>
<reference evidence="5" key="2">
    <citation type="submission" date="2020-10" db="UniProtKB">
        <authorList>
            <consortium name="WormBaseParasite"/>
        </authorList>
    </citation>
    <scope>IDENTIFICATION</scope>
</reference>
<keyword evidence="1" id="KW-0245">EGF-like domain</keyword>
<dbReference type="Gene3D" id="2.10.25.10">
    <property type="entry name" value="Laminin"/>
    <property type="match status" value="2"/>
</dbReference>
<feature type="disulfide bond" evidence="1">
    <location>
        <begin position="993"/>
        <end position="1002"/>
    </location>
</feature>
<dbReference type="PANTHER" id="PTHR47324:SF3">
    <property type="entry name" value="EGF-LIKE DOMAIN-CONTAINING PROTEIN"/>
    <property type="match status" value="1"/>
</dbReference>
<feature type="disulfide bond" evidence="1">
    <location>
        <begin position="1395"/>
        <end position="1404"/>
    </location>
</feature>
<feature type="domain" description="EGF-like" evidence="3">
    <location>
        <begin position="1366"/>
        <end position="1405"/>
    </location>
</feature>
<dbReference type="Proteomes" id="UP000492821">
    <property type="component" value="Unassembled WGS sequence"/>
</dbReference>
<organism evidence="4 5">
    <name type="scientific">Panagrellus redivivus</name>
    <name type="common">Microworm</name>
    <dbReference type="NCBI Taxonomy" id="6233"/>
    <lineage>
        <taxon>Eukaryota</taxon>
        <taxon>Metazoa</taxon>
        <taxon>Ecdysozoa</taxon>
        <taxon>Nematoda</taxon>
        <taxon>Chromadorea</taxon>
        <taxon>Rhabditida</taxon>
        <taxon>Tylenchina</taxon>
        <taxon>Panagrolaimomorpha</taxon>
        <taxon>Panagrolaimoidea</taxon>
        <taxon>Panagrolaimidae</taxon>
        <taxon>Panagrellus</taxon>
    </lineage>
</organism>
<name>A0A7E4VRC8_PANRE</name>
<accession>A0A7E4VRC8</accession>
<keyword evidence="2" id="KW-0732">Signal</keyword>
<evidence type="ECO:0000313" key="4">
    <source>
        <dbReference type="Proteomes" id="UP000492821"/>
    </source>
</evidence>
<feature type="chain" id="PRO_5028897520" evidence="2">
    <location>
        <begin position="17"/>
        <end position="1835"/>
    </location>
</feature>
<dbReference type="InterPro" id="IPR053295">
    <property type="entry name" value="Innate_immunity_reg"/>
</dbReference>
<comment type="caution">
    <text evidence="1">Lacks conserved residue(s) required for the propagation of feature annotation.</text>
</comment>
<evidence type="ECO:0000256" key="2">
    <source>
        <dbReference type="SAM" id="SignalP"/>
    </source>
</evidence>